<dbReference type="InterPro" id="IPR002347">
    <property type="entry name" value="SDR_fam"/>
</dbReference>
<accession>A0A6V8H8N6</accession>
<comment type="similarity">
    <text evidence="1">Belongs to the short-chain dehydrogenases/reductases (SDR) family.</text>
</comment>
<dbReference type="Proteomes" id="UP000053095">
    <property type="component" value="Unassembled WGS sequence"/>
</dbReference>
<gene>
    <name evidence="5" type="ORF">TCE0_033r07889</name>
</gene>
<dbReference type="InterPro" id="IPR036291">
    <property type="entry name" value="NAD(P)-bd_dom_sf"/>
</dbReference>
<keyword evidence="2" id="KW-0521">NADP</keyword>
<dbReference type="PRINTS" id="PR00081">
    <property type="entry name" value="GDHRDH"/>
</dbReference>
<evidence type="ECO:0000256" key="1">
    <source>
        <dbReference type="ARBA" id="ARBA00006484"/>
    </source>
</evidence>
<dbReference type="Gene3D" id="3.40.50.720">
    <property type="entry name" value="NAD(P)-binding Rossmann-like Domain"/>
    <property type="match status" value="2"/>
</dbReference>
<reference evidence="6" key="1">
    <citation type="journal article" date="2015" name="Genome Announc.">
        <title>Draft genome sequence of Talaromyces cellulolyticus strain Y-94, a source of lignocellulosic biomass-degrading enzymes.</title>
        <authorList>
            <person name="Fujii T."/>
            <person name="Koike H."/>
            <person name="Sawayama S."/>
            <person name="Yano S."/>
            <person name="Inoue H."/>
        </authorList>
    </citation>
    <scope>NUCLEOTIDE SEQUENCE [LARGE SCALE GENOMIC DNA]</scope>
    <source>
        <strain evidence="6">Y-94</strain>
    </source>
</reference>
<dbReference type="InterPro" id="IPR020904">
    <property type="entry name" value="Sc_DH/Rdtase_CS"/>
</dbReference>
<keyword evidence="3" id="KW-0560">Oxidoreductase</keyword>
<evidence type="ECO:0000313" key="5">
    <source>
        <dbReference type="EMBL" id="GAM37732.1"/>
    </source>
</evidence>
<dbReference type="EMBL" id="DF933829">
    <property type="protein sequence ID" value="GAM37732.1"/>
    <property type="molecule type" value="Genomic_DNA"/>
</dbReference>
<feature type="domain" description="Ketoreductase" evidence="4">
    <location>
        <begin position="6"/>
        <end position="154"/>
    </location>
</feature>
<dbReference type="AlphaFoldDB" id="A0A6V8H8N6"/>
<proteinExistence type="inferred from homology"/>
<dbReference type="InterPro" id="IPR057326">
    <property type="entry name" value="KR_dom"/>
</dbReference>
<evidence type="ECO:0000313" key="6">
    <source>
        <dbReference type="Proteomes" id="UP000053095"/>
    </source>
</evidence>
<evidence type="ECO:0000256" key="3">
    <source>
        <dbReference type="ARBA" id="ARBA00023002"/>
    </source>
</evidence>
<protein>
    <recommendedName>
        <fullName evidence="4">Ketoreductase domain-containing protein</fullName>
    </recommendedName>
</protein>
<name>A0A6V8H8N6_TALPI</name>
<dbReference type="PANTHER" id="PTHR43669:SF11">
    <property type="entry name" value="SHORT-CHAIN DEHYDROGENASE_OXIDOREDUCTASE"/>
    <property type="match status" value="1"/>
</dbReference>
<dbReference type="SUPFAM" id="SSF51735">
    <property type="entry name" value="NAD(P)-binding Rossmann-fold domains"/>
    <property type="match status" value="1"/>
</dbReference>
<dbReference type="Pfam" id="PF00106">
    <property type="entry name" value="adh_short"/>
    <property type="match status" value="2"/>
</dbReference>
<organism evidence="5 6">
    <name type="scientific">Talaromyces pinophilus</name>
    <name type="common">Penicillium pinophilum</name>
    <dbReference type="NCBI Taxonomy" id="128442"/>
    <lineage>
        <taxon>Eukaryota</taxon>
        <taxon>Fungi</taxon>
        <taxon>Dikarya</taxon>
        <taxon>Ascomycota</taxon>
        <taxon>Pezizomycotina</taxon>
        <taxon>Eurotiomycetes</taxon>
        <taxon>Eurotiomycetidae</taxon>
        <taxon>Eurotiales</taxon>
        <taxon>Trichocomaceae</taxon>
        <taxon>Talaromyces</taxon>
        <taxon>Talaromyces sect. Talaromyces</taxon>
    </lineage>
</organism>
<evidence type="ECO:0000256" key="2">
    <source>
        <dbReference type="ARBA" id="ARBA00022857"/>
    </source>
</evidence>
<sequence length="230" mass="24876">MPFPYNTALITGATSGIGYALAKRLIATNVFVVAVGRRRERLDKLVATHGPSEVAVEACDVSDLDGMAQWTKRYLCFPLLDSRLSFLPHLQSLSSPASIILVSSALGIVPLPRCANYCASKAALRSLAWSLRAQLSDDGQRSEHIRVIEIIPPAVKTELHTRQADLVAVGQVDFGIPLDQFIEETWLGLENGAADEISVGIAKVYAASETEKKKAFEGLLAMVKEQSGKV</sequence>
<evidence type="ECO:0000259" key="4">
    <source>
        <dbReference type="SMART" id="SM00822"/>
    </source>
</evidence>
<dbReference type="PROSITE" id="PS00061">
    <property type="entry name" value="ADH_SHORT"/>
    <property type="match status" value="1"/>
</dbReference>
<dbReference type="SMART" id="SM00822">
    <property type="entry name" value="PKS_KR"/>
    <property type="match status" value="1"/>
</dbReference>
<keyword evidence="6" id="KW-1185">Reference proteome</keyword>
<dbReference type="GO" id="GO:0016491">
    <property type="term" value="F:oxidoreductase activity"/>
    <property type="evidence" value="ECO:0007669"/>
    <property type="project" value="UniProtKB-KW"/>
</dbReference>
<dbReference type="PANTHER" id="PTHR43669">
    <property type="entry name" value="5-KETO-D-GLUCONATE 5-REDUCTASE"/>
    <property type="match status" value="1"/>
</dbReference>
<comment type="caution">
    <text evidence="5">The sequence shown here is derived from an EMBL/GenBank/DDBJ whole genome shotgun (WGS) entry which is preliminary data.</text>
</comment>